<sequence length="123" mass="13923">MYILQECLFSFEELQKIESKERLPLFFSALDLRPYAKELRSGSPRGAEGHSREGILRALKTGSDDLGRIAAKFNLMVNRMNDTMRKVQEASQVLTMSAKNLNQVSEQNNAQADRITSSINENN</sequence>
<dbReference type="Gene3D" id="1.10.287.950">
    <property type="entry name" value="Methyl-accepting chemotaxis protein"/>
    <property type="match status" value="1"/>
</dbReference>
<feature type="region of interest" description="Disordered" evidence="1">
    <location>
        <begin position="101"/>
        <end position="123"/>
    </location>
</feature>
<evidence type="ECO:0000313" key="3">
    <source>
        <dbReference type="Proteomes" id="UP000256304"/>
    </source>
</evidence>
<protein>
    <recommendedName>
        <fullName evidence="4">Methyl-accepting chemotaxis protein</fullName>
    </recommendedName>
</protein>
<dbReference type="AlphaFoldDB" id="A0A3D9SGX5"/>
<accession>A0A3D9SGX5</accession>
<reference evidence="2 3" key="1">
    <citation type="submission" date="2018-08" db="EMBL/GenBank/DDBJ databases">
        <title>Genomic Encyclopedia of Type Strains, Phase III (KMG-III): the genomes of soil and plant-associated and newly described type strains.</title>
        <authorList>
            <person name="Whitman W."/>
        </authorList>
    </citation>
    <scope>NUCLEOTIDE SEQUENCE [LARGE SCALE GENOMIC DNA]</scope>
    <source>
        <strain evidence="2 3">CGMCC 1.10966</strain>
    </source>
</reference>
<name>A0A3D9SGX5_9BACL</name>
<comment type="caution">
    <text evidence="2">The sequence shown here is derived from an EMBL/GenBank/DDBJ whole genome shotgun (WGS) entry which is preliminary data.</text>
</comment>
<gene>
    <name evidence="2" type="ORF">A8990_10442</name>
</gene>
<evidence type="ECO:0008006" key="4">
    <source>
        <dbReference type="Google" id="ProtNLM"/>
    </source>
</evidence>
<proteinExistence type="predicted"/>
<evidence type="ECO:0000256" key="1">
    <source>
        <dbReference type="SAM" id="MobiDB-lite"/>
    </source>
</evidence>
<organism evidence="2 3">
    <name type="scientific">Paenibacillus taihuensis</name>
    <dbReference type="NCBI Taxonomy" id="1156355"/>
    <lineage>
        <taxon>Bacteria</taxon>
        <taxon>Bacillati</taxon>
        <taxon>Bacillota</taxon>
        <taxon>Bacilli</taxon>
        <taxon>Bacillales</taxon>
        <taxon>Paenibacillaceae</taxon>
        <taxon>Paenibacillus</taxon>
    </lineage>
</organism>
<dbReference type="Proteomes" id="UP000256304">
    <property type="component" value="Unassembled WGS sequence"/>
</dbReference>
<dbReference type="EMBL" id="QTTN01000004">
    <property type="protein sequence ID" value="REE91535.1"/>
    <property type="molecule type" value="Genomic_DNA"/>
</dbReference>
<keyword evidence="3" id="KW-1185">Reference proteome</keyword>
<evidence type="ECO:0000313" key="2">
    <source>
        <dbReference type="EMBL" id="REE91535.1"/>
    </source>
</evidence>